<dbReference type="AlphaFoldDB" id="E5AAC5"/>
<accession>E5AAC5</accession>
<dbReference type="HOGENOM" id="CLU_3384938_0_0_1"/>
<dbReference type="VEuPathDB" id="FungiDB:LEMA_uP017460.1"/>
<dbReference type="EMBL" id="FP929138">
    <property type="protein sequence ID" value="CBY00616.1"/>
    <property type="molecule type" value="Genomic_DNA"/>
</dbReference>
<evidence type="ECO:0000313" key="2">
    <source>
        <dbReference type="Proteomes" id="UP000002668"/>
    </source>
</evidence>
<protein>
    <submittedName>
        <fullName evidence="1">Predicted protein</fullName>
    </submittedName>
</protein>
<dbReference type="Proteomes" id="UP000002668">
    <property type="component" value="Genome"/>
</dbReference>
<organism evidence="2">
    <name type="scientific">Leptosphaeria maculans (strain JN3 / isolate v23.1.3 / race Av1-4-5-6-7-8)</name>
    <name type="common">Blackleg fungus</name>
    <name type="synonym">Phoma lingam</name>
    <dbReference type="NCBI Taxonomy" id="985895"/>
    <lineage>
        <taxon>Eukaryota</taxon>
        <taxon>Fungi</taxon>
        <taxon>Dikarya</taxon>
        <taxon>Ascomycota</taxon>
        <taxon>Pezizomycotina</taxon>
        <taxon>Dothideomycetes</taxon>
        <taxon>Pleosporomycetidae</taxon>
        <taxon>Pleosporales</taxon>
        <taxon>Pleosporineae</taxon>
        <taxon>Leptosphaeriaceae</taxon>
        <taxon>Plenodomus</taxon>
        <taxon>Plenodomus lingam/Leptosphaeria maculans species complex</taxon>
    </lineage>
</organism>
<keyword evidence="2" id="KW-1185">Reference proteome</keyword>
<dbReference type="InParanoid" id="E5AAC5"/>
<gene>
    <name evidence="1" type="ORF">LEMA_uP017460.1</name>
</gene>
<sequence length="33" mass="3720">MEGGATPTLARSALRNGESYRPMKSVERLIEIW</sequence>
<reference evidence="2" key="1">
    <citation type="journal article" date="2011" name="Nat. Commun.">
        <title>Effector diversification within compartments of the Leptosphaeria maculans genome affected by Repeat-Induced Point mutations.</title>
        <authorList>
            <person name="Rouxel T."/>
            <person name="Grandaubert J."/>
            <person name="Hane J.K."/>
            <person name="Hoede C."/>
            <person name="van de Wouw A.P."/>
            <person name="Couloux A."/>
            <person name="Dominguez V."/>
            <person name="Anthouard V."/>
            <person name="Bally P."/>
            <person name="Bourras S."/>
            <person name="Cozijnsen A.J."/>
            <person name="Ciuffetti L.M."/>
            <person name="Degrave A."/>
            <person name="Dilmaghani A."/>
            <person name="Duret L."/>
            <person name="Fudal I."/>
            <person name="Goodwin S.B."/>
            <person name="Gout L."/>
            <person name="Glaser N."/>
            <person name="Linglin J."/>
            <person name="Kema G.H.J."/>
            <person name="Lapalu N."/>
            <person name="Lawrence C.B."/>
            <person name="May K."/>
            <person name="Meyer M."/>
            <person name="Ollivier B."/>
            <person name="Poulain J."/>
            <person name="Schoch C.L."/>
            <person name="Simon A."/>
            <person name="Spatafora J.W."/>
            <person name="Stachowiak A."/>
            <person name="Turgeon B.G."/>
            <person name="Tyler B.M."/>
            <person name="Vincent D."/>
            <person name="Weissenbach J."/>
            <person name="Amselem J."/>
            <person name="Quesneville H."/>
            <person name="Oliver R.P."/>
            <person name="Wincker P."/>
            <person name="Balesdent M.-H."/>
            <person name="Howlett B.J."/>
        </authorList>
    </citation>
    <scope>NUCLEOTIDE SEQUENCE [LARGE SCALE GENOMIC DNA]</scope>
    <source>
        <strain evidence="2">JN3 / isolate v23.1.3 / race Av1-4-5-6-7-8</strain>
    </source>
</reference>
<name>E5AAC5_LEPMJ</name>
<evidence type="ECO:0000313" key="1">
    <source>
        <dbReference type="EMBL" id="CBY00616.1"/>
    </source>
</evidence>
<proteinExistence type="predicted"/>